<feature type="region of interest" description="Disordered" evidence="2">
    <location>
        <begin position="26"/>
        <end position="51"/>
    </location>
</feature>
<feature type="compositionally biased region" description="Basic residues" evidence="2">
    <location>
        <begin position="33"/>
        <end position="45"/>
    </location>
</feature>
<protein>
    <submittedName>
        <fullName evidence="3">Uncharacterized protein</fullName>
    </submittedName>
</protein>
<comment type="caution">
    <text evidence="3">The sequence shown here is derived from an EMBL/GenBank/DDBJ whole genome shotgun (WGS) entry which is preliminary data.</text>
</comment>
<name>A0AAP0P3X0_9MAGN</name>
<proteinExistence type="predicted"/>
<gene>
    <name evidence="3" type="ORF">Sjap_010679</name>
</gene>
<feature type="region of interest" description="Disordered" evidence="2">
    <location>
        <begin position="258"/>
        <end position="283"/>
    </location>
</feature>
<evidence type="ECO:0000256" key="1">
    <source>
        <dbReference type="SAM" id="Coils"/>
    </source>
</evidence>
<evidence type="ECO:0000313" key="3">
    <source>
        <dbReference type="EMBL" id="KAK9130192.1"/>
    </source>
</evidence>
<feature type="coiled-coil region" evidence="1">
    <location>
        <begin position="290"/>
        <end position="317"/>
    </location>
</feature>
<dbReference type="Proteomes" id="UP001417504">
    <property type="component" value="Unassembled WGS sequence"/>
</dbReference>
<organism evidence="3 4">
    <name type="scientific">Stephania japonica</name>
    <dbReference type="NCBI Taxonomy" id="461633"/>
    <lineage>
        <taxon>Eukaryota</taxon>
        <taxon>Viridiplantae</taxon>
        <taxon>Streptophyta</taxon>
        <taxon>Embryophyta</taxon>
        <taxon>Tracheophyta</taxon>
        <taxon>Spermatophyta</taxon>
        <taxon>Magnoliopsida</taxon>
        <taxon>Ranunculales</taxon>
        <taxon>Menispermaceae</taxon>
        <taxon>Menispermoideae</taxon>
        <taxon>Cissampelideae</taxon>
        <taxon>Stephania</taxon>
    </lineage>
</organism>
<reference evidence="3 4" key="1">
    <citation type="submission" date="2024-01" db="EMBL/GenBank/DDBJ databases">
        <title>Genome assemblies of Stephania.</title>
        <authorList>
            <person name="Yang L."/>
        </authorList>
    </citation>
    <scope>NUCLEOTIDE SEQUENCE [LARGE SCALE GENOMIC DNA]</scope>
    <source>
        <strain evidence="3">QJT</strain>
        <tissue evidence="3">Leaf</tissue>
    </source>
</reference>
<dbReference type="EMBL" id="JBBNAE010000004">
    <property type="protein sequence ID" value="KAK9130192.1"/>
    <property type="molecule type" value="Genomic_DNA"/>
</dbReference>
<keyword evidence="4" id="KW-1185">Reference proteome</keyword>
<keyword evidence="1" id="KW-0175">Coiled coil</keyword>
<evidence type="ECO:0000313" key="4">
    <source>
        <dbReference type="Proteomes" id="UP001417504"/>
    </source>
</evidence>
<evidence type="ECO:0000256" key="2">
    <source>
        <dbReference type="SAM" id="MobiDB-lite"/>
    </source>
</evidence>
<accession>A0AAP0P3X0</accession>
<feature type="compositionally biased region" description="Acidic residues" evidence="2">
    <location>
        <begin position="149"/>
        <end position="161"/>
    </location>
</feature>
<dbReference type="AlphaFoldDB" id="A0AAP0P3X0"/>
<feature type="region of interest" description="Disordered" evidence="2">
    <location>
        <begin position="113"/>
        <end position="225"/>
    </location>
</feature>
<sequence length="391" mass="42912">MVKQTQTISKATDPVDYVKVKEKAKAADVAHDRPKKQKVLKGMRKPKLEKGSPTDLEKAVLNGVEIDLAYIIVSHIYKATRKANKGLSYANRLCALFDDVGLTPLPRKRKVSRATAGLGTGKNVRKGKIGNGAVKNVGKESTALTNSSSEEENEEGNEEDDHIGRGLMDTSNEEGGNEGQLSIGEKNPSQGGEGSDQSHNESNGNEGQLAIGGKTPAQYGEGSDQLHNESNVNIIVCNEAVGYDTLNDAFIPCTFFSSLKNNEGEGPSTKESGTQSMDKPEPQDHVMEQTQEEFHKKHDLEDQHRELEEQLEVMLQKNFEVGGTSKVTTIPPQLELSTGTLQHQQEVNEKMKVMDKQLEELKLLIKSSNSVIVQQQQMEEIRNVVHLAVQS</sequence>
<feature type="compositionally biased region" description="Polar residues" evidence="2">
    <location>
        <begin position="187"/>
        <end position="206"/>
    </location>
</feature>